<dbReference type="SUPFAM" id="SSF55961">
    <property type="entry name" value="Bet v1-like"/>
    <property type="match status" value="1"/>
</dbReference>
<reference evidence="2" key="1">
    <citation type="journal article" date="2019" name="Int. J. Syst. Evol. Microbiol.">
        <title>The Global Catalogue of Microorganisms (GCM) 10K type strain sequencing project: providing services to taxonomists for standard genome sequencing and annotation.</title>
        <authorList>
            <consortium name="The Broad Institute Genomics Platform"/>
            <consortium name="The Broad Institute Genome Sequencing Center for Infectious Disease"/>
            <person name="Wu L."/>
            <person name="Ma J."/>
        </authorList>
    </citation>
    <scope>NUCLEOTIDE SEQUENCE [LARGE SCALE GENOMIC DNA]</scope>
    <source>
        <strain evidence="2">XZYJT-10</strain>
    </source>
</reference>
<evidence type="ECO:0000313" key="2">
    <source>
        <dbReference type="Proteomes" id="UP001596548"/>
    </source>
</evidence>
<organism evidence="1 2">
    <name type="scientific">Paractinoplanes rhizophilus</name>
    <dbReference type="NCBI Taxonomy" id="1416877"/>
    <lineage>
        <taxon>Bacteria</taxon>
        <taxon>Bacillati</taxon>
        <taxon>Actinomycetota</taxon>
        <taxon>Actinomycetes</taxon>
        <taxon>Micromonosporales</taxon>
        <taxon>Micromonosporaceae</taxon>
        <taxon>Paractinoplanes</taxon>
    </lineage>
</organism>
<dbReference type="InterPro" id="IPR023393">
    <property type="entry name" value="START-like_dom_sf"/>
</dbReference>
<evidence type="ECO:0000313" key="1">
    <source>
        <dbReference type="EMBL" id="MFC7278720.1"/>
    </source>
</evidence>
<keyword evidence="2" id="KW-1185">Reference proteome</keyword>
<dbReference type="EMBL" id="JBHTBJ010000037">
    <property type="protein sequence ID" value="MFC7278720.1"/>
    <property type="molecule type" value="Genomic_DNA"/>
</dbReference>
<protein>
    <submittedName>
        <fullName evidence="1">SRPBCC family protein</fullName>
    </submittedName>
</protein>
<dbReference type="Pfam" id="PF10604">
    <property type="entry name" value="Polyketide_cyc2"/>
    <property type="match status" value="1"/>
</dbReference>
<accession>A0ABW2I1I4</accession>
<proteinExistence type="predicted"/>
<gene>
    <name evidence="1" type="ORF">ACFQS1_32540</name>
</gene>
<comment type="caution">
    <text evidence="1">The sequence shown here is derived from an EMBL/GenBank/DDBJ whole genome shotgun (WGS) entry which is preliminary data.</text>
</comment>
<sequence length="131" mass="14499">MPTLALTVRTSAPVEEVWKLLHDPARFPEWWAGIETVATGVGSDYTMWPAGYPDFPMAQRLGADAADHRVTISCLVSDLIFRWRLRADGEATDIDVEAELPEREAHRLADQRRILERSLATLAALAASGCP</sequence>
<name>A0ABW2I1I4_9ACTN</name>
<dbReference type="InterPro" id="IPR019587">
    <property type="entry name" value="Polyketide_cyclase/dehydratase"/>
</dbReference>
<dbReference type="RefSeq" id="WP_378975803.1">
    <property type="nucleotide sequence ID" value="NZ_JBHTBJ010000037.1"/>
</dbReference>
<dbReference type="Gene3D" id="3.30.530.20">
    <property type="match status" value="1"/>
</dbReference>
<dbReference type="Proteomes" id="UP001596548">
    <property type="component" value="Unassembled WGS sequence"/>
</dbReference>